<feature type="region of interest" description="Disordered" evidence="6">
    <location>
        <begin position="209"/>
        <end position="231"/>
    </location>
</feature>
<dbReference type="GO" id="GO:0032012">
    <property type="term" value="P:regulation of ARF protein signal transduction"/>
    <property type="evidence" value="ECO:0007669"/>
    <property type="project" value="InterPro"/>
</dbReference>
<dbReference type="Ensembl" id="ENSGALT00010071828.1">
    <property type="protein sequence ID" value="ENSGALP00010044518.1"/>
    <property type="gene ID" value="ENSGALG00010029697.1"/>
</dbReference>
<reference evidence="9" key="2">
    <citation type="submission" date="2025-08" db="UniProtKB">
        <authorList>
            <consortium name="Ensembl"/>
        </authorList>
    </citation>
    <scope>IDENTIFICATION</scope>
    <source>
        <strain evidence="9">broiler</strain>
    </source>
</reference>
<evidence type="ECO:0000256" key="5">
    <source>
        <dbReference type="ARBA" id="ARBA00023054"/>
    </source>
</evidence>
<evidence type="ECO:0000256" key="7">
    <source>
        <dbReference type="SAM" id="SignalP"/>
    </source>
</evidence>
<organism evidence="9 10">
    <name type="scientific">Gallus gallus</name>
    <name type="common">Chicken</name>
    <dbReference type="NCBI Taxonomy" id="9031"/>
    <lineage>
        <taxon>Eukaryota</taxon>
        <taxon>Metazoa</taxon>
        <taxon>Chordata</taxon>
        <taxon>Craniata</taxon>
        <taxon>Vertebrata</taxon>
        <taxon>Euteleostomi</taxon>
        <taxon>Archelosauria</taxon>
        <taxon>Archosauria</taxon>
        <taxon>Dinosauria</taxon>
        <taxon>Saurischia</taxon>
        <taxon>Theropoda</taxon>
        <taxon>Coelurosauria</taxon>
        <taxon>Aves</taxon>
        <taxon>Neognathae</taxon>
        <taxon>Galloanserae</taxon>
        <taxon>Galliformes</taxon>
        <taxon>Phasianidae</taxon>
        <taxon>Phasianinae</taxon>
        <taxon>Gallus</taxon>
    </lineage>
</organism>
<evidence type="ECO:0000256" key="1">
    <source>
        <dbReference type="ARBA" id="ARBA00022468"/>
    </source>
</evidence>
<dbReference type="PANTHER" id="PTHR46097:SF1">
    <property type="entry name" value="ARF GTPASE-ACTIVATING PROTEIN GIT1"/>
    <property type="match status" value="1"/>
</dbReference>
<dbReference type="InterPro" id="IPR032352">
    <property type="entry name" value="GIT1/2_CC"/>
</dbReference>
<keyword evidence="3" id="KW-0863">Zinc-finger</keyword>
<dbReference type="InterPro" id="IPR047161">
    <property type="entry name" value="GIT-like"/>
</dbReference>
<feature type="domain" description="GIT Spa2 homology (SHD)" evidence="8">
    <location>
        <begin position="291"/>
        <end position="321"/>
    </location>
</feature>
<dbReference type="InterPro" id="IPR013724">
    <property type="entry name" value="GIT_SHD"/>
</dbReference>
<dbReference type="GeneTree" id="ENSGT00940000159604"/>
<dbReference type="Pfam" id="PF16559">
    <property type="entry name" value="GIT_CC"/>
    <property type="match status" value="1"/>
</dbReference>
<feature type="region of interest" description="Disordered" evidence="6">
    <location>
        <begin position="340"/>
        <end position="380"/>
    </location>
</feature>
<sequence>MECVCVGVCVCVCMCVCVCAGGGHAHGLMSSFILFFPPLLPPERRVRPKCMAQRYCPLGAHTGAPPVPPGWALGAQHSPLGGSWEGWGGWGGSRSPHATPTPWTPPRAWQSPRAWGTQGTSGEPFGRGGTGITPTLCPPHLMHPTAWTCPSWPRRPRRSCKRSATACLRSWPWMCTTRWIGARTTRVSGAGGGCWVSPPPGWVLAAVPAQGGAEPGAPPDPIRTAPQAPPSSFLGPGPGAVSFREGLRCRIGVPGGGVWLTTQNHSTLVTERSAVPFLPVNPEYSATRNQGRQKLARFNAREFATLLIDILGEAKRRQQGKSPLSPTDALDYSLRSQSDLDDQHDYDSVASDEDTDQELLRNASRNNRARSMDSSDLSDGPITLQEYLEVKKALAASEAKVQQLMKVNNSLSDELRRLQREIHKLQSENTQIRQQAVPPHPTPAPSERPEHGHPPGTAPLHRRDRQAFSMYEPGSVLKPFGQPVEELVTRLQPFGGGEVEDEALYSMHIPASVYRMRKGPSVSSMPFPPSSPLLSCPPDGARHMSKLDRHGSGTDSDYDNTQTGEILLGMEGKRFVELSKDEDFPHELDPLDGELDPGLPSTEDVILKTEQVTKNIQELLRAAQESKHDSFVPCSEKIHSAVTEMASLFPKKPALETVRSSLRLLNASAYRLQSECRKTVPPEPGAAVDYQLLTQQVIQCAYDIAKAAKQLVTITTREKKQ</sequence>
<dbReference type="PANTHER" id="PTHR46097">
    <property type="entry name" value="G PROTEIN-COUPLED RECEPTOR KINASE INTERACTING ARFGAP"/>
    <property type="match status" value="1"/>
</dbReference>
<accession>A0A8V1APU6</accession>
<dbReference type="InterPro" id="IPR022018">
    <property type="entry name" value="GIT1_C"/>
</dbReference>
<evidence type="ECO:0007829" key="11">
    <source>
        <dbReference type="PeptideAtlas" id="A0A8V1APU6"/>
    </source>
</evidence>
<keyword evidence="3" id="KW-0862">Zinc</keyword>
<name>A0A8V1APU6_CHICK</name>
<keyword evidence="1" id="KW-0343">GTPase activation</keyword>
<keyword evidence="5" id="KW-0175">Coiled coil</keyword>
<dbReference type="Pfam" id="PF08518">
    <property type="entry name" value="GIT_SHD"/>
    <property type="match status" value="1"/>
</dbReference>
<dbReference type="Gene3D" id="1.20.5.170">
    <property type="match status" value="1"/>
</dbReference>
<dbReference type="Proteomes" id="UP000000539">
    <property type="component" value="Chromosome 19"/>
</dbReference>
<protein>
    <submittedName>
        <fullName evidence="9">G protein-coupled receptor kinase interacting ArfGAP 1</fullName>
    </submittedName>
</protein>
<dbReference type="GO" id="GO:0007420">
    <property type="term" value="P:brain development"/>
    <property type="evidence" value="ECO:0007669"/>
    <property type="project" value="InterPro"/>
</dbReference>
<reference evidence="9" key="3">
    <citation type="submission" date="2025-09" db="UniProtKB">
        <authorList>
            <consortium name="Ensembl"/>
        </authorList>
    </citation>
    <scope>IDENTIFICATION</scope>
    <source>
        <strain evidence="9">broiler</strain>
    </source>
</reference>
<feature type="compositionally biased region" description="Acidic residues" evidence="6">
    <location>
        <begin position="348"/>
        <end position="357"/>
    </location>
</feature>
<evidence type="ECO:0000256" key="2">
    <source>
        <dbReference type="ARBA" id="ARBA00022737"/>
    </source>
</evidence>
<feature type="chain" id="PRO_5036473601" evidence="7">
    <location>
        <begin position="26"/>
        <end position="721"/>
    </location>
</feature>
<evidence type="ECO:0000313" key="9">
    <source>
        <dbReference type="Ensembl" id="ENSGALP00010044518.1"/>
    </source>
</evidence>
<evidence type="ECO:0000256" key="4">
    <source>
        <dbReference type="ARBA" id="ARBA00023043"/>
    </source>
</evidence>
<reference evidence="9" key="1">
    <citation type="submission" date="2020-11" db="EMBL/GenBank/DDBJ databases">
        <title>Gallus gallus (Chicken) genome, bGalGal1, GRCg7b, maternal haplotype autosomes + Z &amp; W.</title>
        <authorList>
            <person name="Warren W."/>
            <person name="Formenti G."/>
            <person name="Fedrigo O."/>
            <person name="Haase B."/>
            <person name="Mountcastle J."/>
            <person name="Balacco J."/>
            <person name="Tracey A."/>
            <person name="Schneider V."/>
            <person name="Okimoto R."/>
            <person name="Cheng H."/>
            <person name="Hawken R."/>
            <person name="Howe K."/>
            <person name="Jarvis E.D."/>
        </authorList>
    </citation>
    <scope>NUCLEOTIDE SEQUENCE [LARGE SCALE GENOMIC DNA]</scope>
    <source>
        <strain evidence="9">Broiler</strain>
    </source>
</reference>
<keyword evidence="10" id="KW-1185">Reference proteome</keyword>
<feature type="region of interest" description="Disordered" evidence="6">
    <location>
        <begin position="427"/>
        <end position="461"/>
    </location>
</feature>
<dbReference type="GO" id="GO:0005096">
    <property type="term" value="F:GTPase activator activity"/>
    <property type="evidence" value="ECO:0007669"/>
    <property type="project" value="UniProtKB-KW"/>
</dbReference>
<proteinExistence type="evidence at protein level"/>
<dbReference type="Pfam" id="PF12205">
    <property type="entry name" value="GIT1_C"/>
    <property type="match status" value="1"/>
</dbReference>
<dbReference type="GO" id="GO:0008270">
    <property type="term" value="F:zinc ion binding"/>
    <property type="evidence" value="ECO:0007669"/>
    <property type="project" value="UniProtKB-KW"/>
</dbReference>
<feature type="region of interest" description="Disordered" evidence="6">
    <location>
        <begin position="92"/>
        <end position="122"/>
    </location>
</feature>
<keyword evidence="11" id="KW-1267">Proteomics identification</keyword>
<dbReference type="Gene3D" id="1.20.120.330">
    <property type="entry name" value="Nucleotidyltransferases domain 2"/>
    <property type="match status" value="1"/>
</dbReference>
<dbReference type="FunFam" id="1.20.120.330:FF:000002">
    <property type="entry name" value="ARF GTPase-activating protein GIT2 isoform 1"/>
    <property type="match status" value="1"/>
</dbReference>
<dbReference type="SMART" id="SM00555">
    <property type="entry name" value="GIT"/>
    <property type="match status" value="1"/>
</dbReference>
<evidence type="ECO:0000259" key="8">
    <source>
        <dbReference type="SMART" id="SM00555"/>
    </source>
</evidence>
<evidence type="ECO:0000256" key="6">
    <source>
        <dbReference type="SAM" id="MobiDB-lite"/>
    </source>
</evidence>
<feature type="signal peptide" evidence="7">
    <location>
        <begin position="1"/>
        <end position="25"/>
    </location>
</feature>
<dbReference type="AlphaFoldDB" id="A0A8V1APU6"/>
<keyword evidence="7" id="KW-0732">Signal</keyword>
<gene>
    <name evidence="9" type="primary">GIT1</name>
</gene>
<keyword evidence="4" id="KW-0040">ANK repeat</keyword>
<dbReference type="OrthoDB" id="5588096at2759"/>
<dbReference type="FunFam" id="1.20.5.170:FF:000015">
    <property type="entry name" value="ARF GTPase-activating protein GIT2 isoform 1"/>
    <property type="match status" value="1"/>
</dbReference>
<keyword evidence="3" id="KW-0479">Metal-binding</keyword>
<evidence type="ECO:0000313" key="10">
    <source>
        <dbReference type="Proteomes" id="UP000000539"/>
    </source>
</evidence>
<keyword evidence="2" id="KW-0677">Repeat</keyword>
<evidence type="ECO:0000256" key="3">
    <source>
        <dbReference type="ARBA" id="ARBA00022771"/>
    </source>
</evidence>